<dbReference type="AlphaFoldDB" id="A0A7R9KVE3"/>
<sequence length="204" mass="21911">MNLGPPLHLSAPNMHSNPLSPPMPPNMSGWCHPTHTHNPYSAVNPYATHYMPALGRHFTHPSSATSLPPQADTPPQTPPALKLASMQLFGSESGGALAAHAAQAAVMGAQEQVNCVESAKLITLGIRGDQIGRNGNTSPPTHSSQNLFSDKYSTQEANSLQTLYNGFILGLRSAFCHKNHGMTCNGFRALDVTVTPLVRHWYLI</sequence>
<evidence type="ECO:0000256" key="1">
    <source>
        <dbReference type="SAM" id="MobiDB-lite"/>
    </source>
</evidence>
<evidence type="ECO:0000313" key="2">
    <source>
        <dbReference type="EMBL" id="CAD7630148.1"/>
    </source>
</evidence>
<protein>
    <submittedName>
        <fullName evidence="2">Uncharacterized protein</fullName>
    </submittedName>
</protein>
<gene>
    <name evidence="2" type="ORF">OSB1V03_LOCUS10561</name>
</gene>
<dbReference type="EMBL" id="OC862346">
    <property type="protein sequence ID" value="CAD7630148.1"/>
    <property type="molecule type" value="Genomic_DNA"/>
</dbReference>
<accession>A0A7R9KVE3</accession>
<feature type="region of interest" description="Disordered" evidence="1">
    <location>
        <begin position="57"/>
        <end position="78"/>
    </location>
</feature>
<evidence type="ECO:0000313" key="3">
    <source>
        <dbReference type="Proteomes" id="UP000759131"/>
    </source>
</evidence>
<dbReference type="EMBL" id="CAJPIZ010007771">
    <property type="protein sequence ID" value="CAG2110578.1"/>
    <property type="molecule type" value="Genomic_DNA"/>
</dbReference>
<reference evidence="2" key="1">
    <citation type="submission" date="2020-11" db="EMBL/GenBank/DDBJ databases">
        <authorList>
            <person name="Tran Van P."/>
        </authorList>
    </citation>
    <scope>NUCLEOTIDE SEQUENCE</scope>
</reference>
<feature type="region of interest" description="Disordered" evidence="1">
    <location>
        <begin position="1"/>
        <end position="20"/>
    </location>
</feature>
<organism evidence="2">
    <name type="scientific">Medioppia subpectinata</name>
    <dbReference type="NCBI Taxonomy" id="1979941"/>
    <lineage>
        <taxon>Eukaryota</taxon>
        <taxon>Metazoa</taxon>
        <taxon>Ecdysozoa</taxon>
        <taxon>Arthropoda</taxon>
        <taxon>Chelicerata</taxon>
        <taxon>Arachnida</taxon>
        <taxon>Acari</taxon>
        <taxon>Acariformes</taxon>
        <taxon>Sarcoptiformes</taxon>
        <taxon>Oribatida</taxon>
        <taxon>Brachypylina</taxon>
        <taxon>Oppioidea</taxon>
        <taxon>Oppiidae</taxon>
        <taxon>Medioppia</taxon>
    </lineage>
</organism>
<dbReference type="OrthoDB" id="10592583at2759"/>
<dbReference type="Proteomes" id="UP000759131">
    <property type="component" value="Unassembled WGS sequence"/>
</dbReference>
<keyword evidence="3" id="KW-1185">Reference proteome</keyword>
<proteinExistence type="predicted"/>
<name>A0A7R9KVE3_9ACAR</name>